<comment type="caution">
    <text evidence="3">The sequence shown here is derived from an EMBL/GenBank/DDBJ whole genome shotgun (WGS) entry which is preliminary data.</text>
</comment>
<keyword evidence="4" id="KW-1185">Reference proteome</keyword>
<keyword evidence="2" id="KW-0812">Transmembrane</keyword>
<dbReference type="EMBL" id="JBEXIP010000036">
    <property type="protein sequence ID" value="MET8437342.1"/>
    <property type="molecule type" value="Genomic_DNA"/>
</dbReference>
<evidence type="ECO:0000313" key="3">
    <source>
        <dbReference type="EMBL" id="MET8437342.1"/>
    </source>
</evidence>
<organism evidence="3 4">
    <name type="scientific">Streptomyces sp. 900116325</name>
    <dbReference type="NCBI Taxonomy" id="3154295"/>
    <lineage>
        <taxon>Bacteria</taxon>
        <taxon>Bacillati</taxon>
        <taxon>Actinomycetota</taxon>
        <taxon>Actinomycetes</taxon>
        <taxon>Kitasatosporales</taxon>
        <taxon>Streptomycetaceae</taxon>
        <taxon>Streptomyces</taxon>
    </lineage>
</organism>
<feature type="transmembrane region" description="Helical" evidence="2">
    <location>
        <begin position="57"/>
        <end position="82"/>
    </location>
</feature>
<accession>A0ABV2UHM2</accession>
<keyword evidence="2" id="KW-0472">Membrane</keyword>
<sequence length="148" mass="15535">MYELVLRVDAGPSASDEQVERQVRSLYRDLRTLGLFHVERKEAPAPAGSMASAGYEIGALVVSGAFSAAALKAVSNVLVAYIQRSKGRSVEWEFDGNKGTFQALSAKDQNKFVEVVSARIAAGADTEGGSGEPGGSDDGTPDRAAGRD</sequence>
<evidence type="ECO:0000313" key="4">
    <source>
        <dbReference type="Proteomes" id="UP001550044"/>
    </source>
</evidence>
<feature type="region of interest" description="Disordered" evidence="1">
    <location>
        <begin position="123"/>
        <end position="148"/>
    </location>
</feature>
<proteinExistence type="predicted"/>
<reference evidence="3 4" key="1">
    <citation type="submission" date="2024-06" db="EMBL/GenBank/DDBJ databases">
        <title>The Natural Products Discovery Center: Release of the First 8490 Sequenced Strains for Exploring Actinobacteria Biosynthetic Diversity.</title>
        <authorList>
            <person name="Kalkreuter E."/>
            <person name="Kautsar S.A."/>
            <person name="Yang D."/>
            <person name="Bader C.D."/>
            <person name="Teijaro C.N."/>
            <person name="Fluegel L."/>
            <person name="Davis C.M."/>
            <person name="Simpson J.R."/>
            <person name="Lauterbach L."/>
            <person name="Steele A.D."/>
            <person name="Gui C."/>
            <person name="Meng S."/>
            <person name="Li G."/>
            <person name="Viehrig K."/>
            <person name="Ye F."/>
            <person name="Su P."/>
            <person name="Kiefer A.F."/>
            <person name="Nichols A."/>
            <person name="Cepeda A.J."/>
            <person name="Yan W."/>
            <person name="Fan B."/>
            <person name="Jiang Y."/>
            <person name="Adhikari A."/>
            <person name="Zheng C.-J."/>
            <person name="Schuster L."/>
            <person name="Cowan T.M."/>
            <person name="Smanski M.J."/>
            <person name="Chevrette M.G."/>
            <person name="De Carvalho L.P.S."/>
            <person name="Shen B."/>
        </authorList>
    </citation>
    <scope>NUCLEOTIDE SEQUENCE [LARGE SCALE GENOMIC DNA]</scope>
    <source>
        <strain evidence="3 4">NPDC005137</strain>
    </source>
</reference>
<name>A0ABV2UHM2_9ACTN</name>
<feature type="compositionally biased region" description="Gly residues" evidence="1">
    <location>
        <begin position="126"/>
        <end position="137"/>
    </location>
</feature>
<keyword evidence="2" id="KW-1133">Transmembrane helix</keyword>
<protein>
    <submittedName>
        <fullName evidence="3">Uncharacterized protein</fullName>
    </submittedName>
</protein>
<dbReference type="RefSeq" id="WP_356711999.1">
    <property type="nucleotide sequence ID" value="NZ_JBEXIP010000036.1"/>
</dbReference>
<evidence type="ECO:0000256" key="2">
    <source>
        <dbReference type="SAM" id="Phobius"/>
    </source>
</evidence>
<gene>
    <name evidence="3" type="ORF">ABZV61_32230</name>
</gene>
<evidence type="ECO:0000256" key="1">
    <source>
        <dbReference type="SAM" id="MobiDB-lite"/>
    </source>
</evidence>
<dbReference type="Proteomes" id="UP001550044">
    <property type="component" value="Unassembled WGS sequence"/>
</dbReference>